<dbReference type="AlphaFoldDB" id="A3IHN0"/>
<dbReference type="Proteomes" id="UP000003781">
    <property type="component" value="Unassembled WGS sequence"/>
</dbReference>
<comment type="caution">
    <text evidence="2">The sequence shown here is derived from an EMBL/GenBank/DDBJ whole genome shotgun (WGS) entry which is preliminary data.</text>
</comment>
<name>A3IHN0_9CHRO</name>
<sequence>MQFASAWWTTGSAFPRNRLT</sequence>
<evidence type="ECO:0000313" key="2">
    <source>
        <dbReference type="EMBL" id="EAZ93312.1"/>
    </source>
</evidence>
<dbReference type="EMBL" id="AAXW01000002">
    <property type="protein sequence ID" value="EAZ93312.1"/>
    <property type="molecule type" value="Genomic_DNA"/>
</dbReference>
<reference evidence="2 3" key="1">
    <citation type="submission" date="2007-03" db="EMBL/GenBank/DDBJ databases">
        <authorList>
            <person name="Stal L."/>
            <person name="Ferriera S."/>
            <person name="Johnson J."/>
            <person name="Kravitz S."/>
            <person name="Beeson K."/>
            <person name="Sutton G."/>
            <person name="Rogers Y.-H."/>
            <person name="Friedman R."/>
            <person name="Frazier M."/>
            <person name="Venter J.C."/>
        </authorList>
    </citation>
    <scope>NUCLEOTIDE SEQUENCE [LARGE SCALE GENOMIC DNA]</scope>
    <source>
        <strain evidence="2 3">CCY0110</strain>
    </source>
</reference>
<accession>A3IHN0</accession>
<gene>
    <name evidence="2" type="ORF">CY0110_15992</name>
</gene>
<organism evidence="2 3">
    <name type="scientific">Crocosphaera chwakensis CCY0110</name>
    <dbReference type="NCBI Taxonomy" id="391612"/>
    <lineage>
        <taxon>Bacteria</taxon>
        <taxon>Bacillati</taxon>
        <taxon>Cyanobacteriota</taxon>
        <taxon>Cyanophyceae</taxon>
        <taxon>Oscillatoriophycideae</taxon>
        <taxon>Chroococcales</taxon>
        <taxon>Aphanothecaceae</taxon>
        <taxon>Crocosphaera</taxon>
        <taxon>Crocosphaera chwakensis</taxon>
    </lineage>
</organism>
<proteinExistence type="predicted"/>
<protein>
    <submittedName>
        <fullName evidence="2">Uncharacterized protein</fullName>
    </submittedName>
</protein>
<evidence type="ECO:0000313" key="3">
    <source>
        <dbReference type="Proteomes" id="UP000003781"/>
    </source>
</evidence>
<feature type="region of interest" description="Disordered" evidence="1">
    <location>
        <begin position="1"/>
        <end position="20"/>
    </location>
</feature>
<evidence type="ECO:0000256" key="1">
    <source>
        <dbReference type="SAM" id="MobiDB-lite"/>
    </source>
</evidence>
<keyword evidence="3" id="KW-1185">Reference proteome</keyword>